<accession>A0A934Q064</accession>
<proteinExistence type="predicted"/>
<dbReference type="Proteomes" id="UP000617041">
    <property type="component" value="Unassembled WGS sequence"/>
</dbReference>
<feature type="region of interest" description="Disordered" evidence="1">
    <location>
        <begin position="1"/>
        <end position="65"/>
    </location>
</feature>
<evidence type="ECO:0000256" key="1">
    <source>
        <dbReference type="SAM" id="MobiDB-lite"/>
    </source>
</evidence>
<evidence type="ECO:0000313" key="2">
    <source>
        <dbReference type="EMBL" id="MBK0392638.1"/>
    </source>
</evidence>
<keyword evidence="3" id="KW-1185">Reference proteome</keyword>
<comment type="caution">
    <text evidence="2">The sequence shown here is derived from an EMBL/GenBank/DDBJ whole genome shotgun (WGS) entry which is preliminary data.</text>
</comment>
<evidence type="ECO:0000313" key="3">
    <source>
        <dbReference type="Proteomes" id="UP000617041"/>
    </source>
</evidence>
<organism evidence="2 3">
    <name type="scientific">Ramlibacter algicola</name>
    <dbReference type="NCBI Taxonomy" id="2795217"/>
    <lineage>
        <taxon>Bacteria</taxon>
        <taxon>Pseudomonadati</taxon>
        <taxon>Pseudomonadota</taxon>
        <taxon>Betaproteobacteria</taxon>
        <taxon>Burkholderiales</taxon>
        <taxon>Comamonadaceae</taxon>
        <taxon>Ramlibacter</taxon>
    </lineage>
</organism>
<dbReference type="EMBL" id="JAEDAO010000001">
    <property type="protein sequence ID" value="MBK0392638.1"/>
    <property type="molecule type" value="Genomic_DNA"/>
</dbReference>
<protein>
    <submittedName>
        <fullName evidence="2">Uncharacterized protein</fullName>
    </submittedName>
</protein>
<name>A0A934Q064_9BURK</name>
<gene>
    <name evidence="2" type="ORF">I8E28_08545</name>
</gene>
<dbReference type="AlphaFoldDB" id="A0A934Q064"/>
<reference evidence="2" key="1">
    <citation type="submission" date="2020-12" db="EMBL/GenBank/DDBJ databases">
        <title>Ramlibacter sp. nov., isolated from a freshwater alga, Cryptomonas.</title>
        <authorList>
            <person name="Kim H.M."/>
            <person name="Jeon C.O."/>
        </authorList>
    </citation>
    <scope>NUCLEOTIDE SEQUENCE</scope>
    <source>
        <strain evidence="2">CrO1</strain>
    </source>
</reference>
<sequence length="188" mass="20535">MPPPTPPPKKKTALDDPYQYGDTIPAPEAEERNTDTAWALFTELSEKQERKFQPTTTGSVPADLPTDLGAPAGFETTAPTALGEAAAGAAAAAGDLEALMQEARRNNRVCPHLAAWQALYDMLPGKQQVNGQWQPPLPIPPQAWRVTSAMVKRLCLRDHLEWAASHGAAQQVLAFLKSLPEEHWLHME</sequence>
<dbReference type="RefSeq" id="WP_200787566.1">
    <property type="nucleotide sequence ID" value="NZ_JAEDAO010000001.1"/>
</dbReference>